<name>A0A176WI61_MARPO</name>
<feature type="compositionally biased region" description="Polar residues" evidence="1">
    <location>
        <begin position="221"/>
        <end position="234"/>
    </location>
</feature>
<proteinExistence type="predicted"/>
<evidence type="ECO:0000259" key="2">
    <source>
        <dbReference type="PROSITE" id="PS51504"/>
    </source>
</evidence>
<evidence type="ECO:0000313" key="4">
    <source>
        <dbReference type="Proteomes" id="UP000077202"/>
    </source>
</evidence>
<feature type="compositionally biased region" description="Basic residues" evidence="1">
    <location>
        <begin position="161"/>
        <end position="219"/>
    </location>
</feature>
<feature type="region of interest" description="Disordered" evidence="1">
    <location>
        <begin position="144"/>
        <end position="234"/>
    </location>
</feature>
<gene>
    <name evidence="3" type="ORF">AXG93_3228s1110</name>
</gene>
<dbReference type="GO" id="GO:0000786">
    <property type="term" value="C:nucleosome"/>
    <property type="evidence" value="ECO:0007669"/>
    <property type="project" value="InterPro"/>
</dbReference>
<protein>
    <recommendedName>
        <fullName evidence="2">H15 domain-containing protein</fullName>
    </recommendedName>
</protein>
<reference evidence="3" key="1">
    <citation type="submission" date="2016-03" db="EMBL/GenBank/DDBJ databases">
        <title>Mechanisms controlling the formation of the plant cell surface in tip-growing cells are functionally conserved among land plants.</title>
        <authorList>
            <person name="Honkanen S."/>
            <person name="Jones V.A."/>
            <person name="Morieri G."/>
            <person name="Champion C."/>
            <person name="Hetherington A.J."/>
            <person name="Kelly S."/>
            <person name="Saint-Marcoux D."/>
            <person name="Proust H."/>
            <person name="Prescott H."/>
            <person name="Dolan L."/>
        </authorList>
    </citation>
    <scope>NUCLEOTIDE SEQUENCE [LARGE SCALE GENOMIC DNA]</scope>
    <source>
        <tissue evidence="3">Whole gametophyte</tissue>
    </source>
</reference>
<dbReference type="InterPro" id="IPR036390">
    <property type="entry name" value="WH_DNA-bd_sf"/>
</dbReference>
<evidence type="ECO:0000313" key="3">
    <source>
        <dbReference type="EMBL" id="OAE32594.1"/>
    </source>
</evidence>
<dbReference type="SUPFAM" id="SSF46785">
    <property type="entry name" value="Winged helix' DNA-binding domain"/>
    <property type="match status" value="1"/>
</dbReference>
<feature type="domain" description="H15" evidence="2">
    <location>
        <begin position="82"/>
        <end position="153"/>
    </location>
</feature>
<dbReference type="SMART" id="SM00526">
    <property type="entry name" value="H15"/>
    <property type="match status" value="1"/>
</dbReference>
<dbReference type="GO" id="GO:0003677">
    <property type="term" value="F:DNA binding"/>
    <property type="evidence" value="ECO:0007669"/>
    <property type="project" value="InterPro"/>
</dbReference>
<accession>A0A176WI61</accession>
<sequence length="301" mass="34188">MRGRSRSYSRCSSRGSDDDIDDDDAYSDYSDTSMASSRSRSRRSSPGGSVLSDYDSYNSSREPSRERHVPTETRSLRADIRTNSGLMRAVQSAVARLKKKGGAPVKSIKQDIAHKFGVTLAGSHHTHRLHSALKTLQKAGKLVKTQQGYKLVPHGGGQQVMRRRRRRRHGRKGKKPKRHRRRRRRRRRGRRKAHRGRKKKRGGRRKGKRRHRRRRRGKSHSGVSSASKPNTRSIKSIDGTFYKSLCVLYISIHTDIVSLLRWLYEGCLGRLAPRNSFQGYAAAASFGNPSAESREYVTAAI</sequence>
<dbReference type="Gene3D" id="1.10.10.10">
    <property type="entry name" value="Winged helix-like DNA-binding domain superfamily/Winged helix DNA-binding domain"/>
    <property type="match status" value="1"/>
</dbReference>
<feature type="region of interest" description="Disordered" evidence="1">
    <location>
        <begin position="1"/>
        <end position="74"/>
    </location>
</feature>
<dbReference type="EMBL" id="LVLJ01000781">
    <property type="protein sequence ID" value="OAE32594.1"/>
    <property type="molecule type" value="Genomic_DNA"/>
</dbReference>
<organism evidence="3 4">
    <name type="scientific">Marchantia polymorpha subsp. ruderalis</name>
    <dbReference type="NCBI Taxonomy" id="1480154"/>
    <lineage>
        <taxon>Eukaryota</taxon>
        <taxon>Viridiplantae</taxon>
        <taxon>Streptophyta</taxon>
        <taxon>Embryophyta</taxon>
        <taxon>Marchantiophyta</taxon>
        <taxon>Marchantiopsida</taxon>
        <taxon>Marchantiidae</taxon>
        <taxon>Marchantiales</taxon>
        <taxon>Marchantiaceae</taxon>
        <taxon>Marchantia</taxon>
    </lineage>
</organism>
<dbReference type="AlphaFoldDB" id="A0A176WI61"/>
<evidence type="ECO:0000256" key="1">
    <source>
        <dbReference type="SAM" id="MobiDB-lite"/>
    </source>
</evidence>
<comment type="caution">
    <text evidence="3">The sequence shown here is derived from an EMBL/GenBank/DDBJ whole genome shotgun (WGS) entry which is preliminary data.</text>
</comment>
<dbReference type="Pfam" id="PF00538">
    <property type="entry name" value="Linker_histone"/>
    <property type="match status" value="1"/>
</dbReference>
<feature type="compositionally biased region" description="Low complexity" evidence="1">
    <location>
        <begin position="27"/>
        <end position="49"/>
    </location>
</feature>
<dbReference type="InterPro" id="IPR005818">
    <property type="entry name" value="Histone_H1/H5_H15"/>
</dbReference>
<keyword evidence="4" id="KW-1185">Reference proteome</keyword>
<dbReference type="GO" id="GO:0006334">
    <property type="term" value="P:nucleosome assembly"/>
    <property type="evidence" value="ECO:0007669"/>
    <property type="project" value="InterPro"/>
</dbReference>
<dbReference type="InterPro" id="IPR036388">
    <property type="entry name" value="WH-like_DNA-bd_sf"/>
</dbReference>
<dbReference type="PROSITE" id="PS51504">
    <property type="entry name" value="H15"/>
    <property type="match status" value="1"/>
</dbReference>
<dbReference type="Proteomes" id="UP000077202">
    <property type="component" value="Unassembled WGS sequence"/>
</dbReference>
<feature type="compositionally biased region" description="Basic and acidic residues" evidence="1">
    <location>
        <begin position="62"/>
        <end position="74"/>
    </location>
</feature>